<comment type="caution">
    <text evidence="1">The sequence shown here is derived from an EMBL/GenBank/DDBJ whole genome shotgun (WGS) entry which is preliminary data.</text>
</comment>
<gene>
    <name evidence="1" type="ORF">HanXRQr2_Chr10g0449301</name>
</gene>
<proteinExistence type="predicted"/>
<accession>A0A9K3HZF2</accession>
<keyword evidence="2" id="KW-1185">Reference proteome</keyword>
<name>A0A9K3HZF2_HELAN</name>
<organism evidence="1 2">
    <name type="scientific">Helianthus annuus</name>
    <name type="common">Common sunflower</name>
    <dbReference type="NCBI Taxonomy" id="4232"/>
    <lineage>
        <taxon>Eukaryota</taxon>
        <taxon>Viridiplantae</taxon>
        <taxon>Streptophyta</taxon>
        <taxon>Embryophyta</taxon>
        <taxon>Tracheophyta</taxon>
        <taxon>Spermatophyta</taxon>
        <taxon>Magnoliopsida</taxon>
        <taxon>eudicotyledons</taxon>
        <taxon>Gunneridae</taxon>
        <taxon>Pentapetalae</taxon>
        <taxon>asterids</taxon>
        <taxon>campanulids</taxon>
        <taxon>Asterales</taxon>
        <taxon>Asteraceae</taxon>
        <taxon>Asteroideae</taxon>
        <taxon>Heliantheae alliance</taxon>
        <taxon>Heliantheae</taxon>
        <taxon>Helianthus</taxon>
    </lineage>
</organism>
<reference evidence="1" key="2">
    <citation type="submission" date="2020-06" db="EMBL/GenBank/DDBJ databases">
        <title>Helianthus annuus Genome sequencing and assembly Release 2.</title>
        <authorList>
            <person name="Gouzy J."/>
            <person name="Langlade N."/>
            <person name="Munos S."/>
        </authorList>
    </citation>
    <scope>NUCLEOTIDE SEQUENCE</scope>
    <source>
        <tissue evidence="1">Leaves</tissue>
    </source>
</reference>
<evidence type="ECO:0000313" key="2">
    <source>
        <dbReference type="Proteomes" id="UP000215914"/>
    </source>
</evidence>
<dbReference type="EMBL" id="MNCJ02000325">
    <property type="protein sequence ID" value="KAF5787125.1"/>
    <property type="molecule type" value="Genomic_DNA"/>
</dbReference>
<reference evidence="1" key="1">
    <citation type="journal article" date="2017" name="Nature">
        <title>The sunflower genome provides insights into oil metabolism, flowering and Asterid evolution.</title>
        <authorList>
            <person name="Badouin H."/>
            <person name="Gouzy J."/>
            <person name="Grassa C.J."/>
            <person name="Murat F."/>
            <person name="Staton S.E."/>
            <person name="Cottret L."/>
            <person name="Lelandais-Briere C."/>
            <person name="Owens G.L."/>
            <person name="Carrere S."/>
            <person name="Mayjonade B."/>
            <person name="Legrand L."/>
            <person name="Gill N."/>
            <person name="Kane N.C."/>
            <person name="Bowers J.E."/>
            <person name="Hubner S."/>
            <person name="Bellec A."/>
            <person name="Berard A."/>
            <person name="Berges H."/>
            <person name="Blanchet N."/>
            <person name="Boniface M.C."/>
            <person name="Brunel D."/>
            <person name="Catrice O."/>
            <person name="Chaidir N."/>
            <person name="Claudel C."/>
            <person name="Donnadieu C."/>
            <person name="Faraut T."/>
            <person name="Fievet G."/>
            <person name="Helmstetter N."/>
            <person name="King M."/>
            <person name="Knapp S.J."/>
            <person name="Lai Z."/>
            <person name="Le Paslier M.C."/>
            <person name="Lippi Y."/>
            <person name="Lorenzon L."/>
            <person name="Mandel J.R."/>
            <person name="Marage G."/>
            <person name="Marchand G."/>
            <person name="Marquand E."/>
            <person name="Bret-Mestries E."/>
            <person name="Morien E."/>
            <person name="Nambeesan S."/>
            <person name="Nguyen T."/>
            <person name="Pegot-Espagnet P."/>
            <person name="Pouilly N."/>
            <person name="Raftis F."/>
            <person name="Sallet E."/>
            <person name="Schiex T."/>
            <person name="Thomas J."/>
            <person name="Vandecasteele C."/>
            <person name="Vares D."/>
            <person name="Vear F."/>
            <person name="Vautrin S."/>
            <person name="Crespi M."/>
            <person name="Mangin B."/>
            <person name="Burke J.M."/>
            <person name="Salse J."/>
            <person name="Munos S."/>
            <person name="Vincourt P."/>
            <person name="Rieseberg L.H."/>
            <person name="Langlade N.B."/>
        </authorList>
    </citation>
    <scope>NUCLEOTIDE SEQUENCE</scope>
    <source>
        <tissue evidence="1">Leaves</tissue>
    </source>
</reference>
<dbReference type="Gramene" id="mRNA:HanXRQr2_Chr10g0449301">
    <property type="protein sequence ID" value="CDS:HanXRQr2_Chr10g0449301.1"/>
    <property type="gene ID" value="HanXRQr2_Chr10g0449301"/>
</dbReference>
<sequence>MHAHPLVSFGGAESCQALKNRTQNTLVREFCIWALGRGPRKASGGRLGSAAPNFDQLLQFWSMFFVNEVLAIYLDS</sequence>
<protein>
    <submittedName>
        <fullName evidence="1">Uncharacterized protein</fullName>
    </submittedName>
</protein>
<dbReference type="AlphaFoldDB" id="A0A9K3HZF2"/>
<evidence type="ECO:0000313" key="1">
    <source>
        <dbReference type="EMBL" id="KAF5787125.1"/>
    </source>
</evidence>
<dbReference type="Proteomes" id="UP000215914">
    <property type="component" value="Unassembled WGS sequence"/>
</dbReference>